<proteinExistence type="predicted"/>
<sequence>MAILCCCGQLRSRKRPRNDEDVGLPLPPPPAKLPAAVLHPSAISPGSTLARSSLTNPLPGAATDALVHLGELVVEESDEDDVDEDPAHDSRNRSTSTLQAVKSCIRRHLSEDSLQRQSETEEQMAHRAEVKRLMRKRIQEELQSETVRAPSRPSTPQRVGPGPATLSGNGPRDTIEFAVDESQKPKDLTPVRMAGKTEEDGVQQRPTSKSSFRLPSKQPSEKENRRPASIAASEPDWIDAESRASHVECHVGIRERNSLPDIPNSPVLLPIPGSAFHDASSLASWRLSLSADRLADLFTPDKTLTLFRPLASTPGNRSTADLRDDVSHPRPRSKSSPLGIQDSNTIPRTHSRQISLDSTLCSRIPASKSLIRDESPVGLWLRTQSLPFRPCTTPQPQSDVGSEEHNHSPRRISHSDAPDIQLSKTPTRPARVRRSDSNRRLSLPGSSSDSSLSSLDPARQSLQIAVHPPSRLKESVQAVESKPHHTSDVPSAMLSNNKLVSPGSNLQLSSFIPPAVDDVQTEMVETTPSQPFRRGIGAGIADRAQHVPDKNRSMTPPWGGSTTFFTNADPRRATFEPGSETSSFLRREAELGYVEERFRDSHLRKGSFSPMESRFHEMFDHDGGPSSSHRLSLLSKLHFNVTKRGKVAVIESLDGNGPGHAFAHRRTSTTSVLQHKVSGQANVDDGHLQVPEICHGKGRAKAKAKETSRVPATSSANTRRLRGFSSSKDGDDTAELWKRAVRAESESRSPRGSVSSNMPALCMSPAASSRGEILKAPKPSGATSLSSSRSDIHSPLCKARPDHRSEAALSEALRRSSTILQEWAQQLETRDLESQKKGEGCASEPRSRSKTTNIPPASWARYPSYNRNERNASAGADNQVISRDFAVKNISSSGNITWATDKVEDRPPSHKGIGRTFSDKFSQTFKSRLSKFIPGRSRTPSRDRSIRGVRRSSIQIAGELEYPELEILPKTGGYRDLRALESGIHEMKGVTHTNLPSNYEESDTSQLKSSLAEHMATAISQHDGSSGIAPSEASDTGIFIEEKASLIQLRSPETPALQIRYPETTRTKESTGSTVERYATPPSHLSSSGNGASSSGTPELVIKLLPSAHSSSSLKSARSLRRRASVRATPNIEARTFPTHHWQYGDDPGRRSISMLTARASG</sequence>
<protein>
    <submittedName>
        <fullName evidence="2">Uncharacterized protein</fullName>
    </submittedName>
</protein>
<organism evidence="2 3">
    <name type="scientific">Diaporthe helianthi</name>
    <dbReference type="NCBI Taxonomy" id="158607"/>
    <lineage>
        <taxon>Eukaryota</taxon>
        <taxon>Fungi</taxon>
        <taxon>Dikarya</taxon>
        <taxon>Ascomycota</taxon>
        <taxon>Pezizomycotina</taxon>
        <taxon>Sordariomycetes</taxon>
        <taxon>Sordariomycetidae</taxon>
        <taxon>Diaporthales</taxon>
        <taxon>Diaporthaceae</taxon>
        <taxon>Diaporthe</taxon>
    </lineage>
</organism>
<dbReference type="Proteomes" id="UP000094444">
    <property type="component" value="Unassembled WGS sequence"/>
</dbReference>
<dbReference type="InParanoid" id="A0A2P5HLL5"/>
<feature type="region of interest" description="Disordered" evidence="1">
    <location>
        <begin position="1139"/>
        <end position="1162"/>
    </location>
</feature>
<feature type="compositionally biased region" description="Polar residues" evidence="1">
    <location>
        <begin position="204"/>
        <end position="213"/>
    </location>
</feature>
<reference evidence="2" key="1">
    <citation type="submission" date="2017-09" db="EMBL/GenBank/DDBJ databases">
        <title>Polyketide synthases of a Diaporthe helianthi virulent isolate.</title>
        <authorList>
            <person name="Baroncelli R."/>
        </authorList>
    </citation>
    <scope>NUCLEOTIDE SEQUENCE [LARGE SCALE GENOMIC DNA]</scope>
    <source>
        <strain evidence="2">7/96</strain>
    </source>
</reference>
<feature type="compositionally biased region" description="Low complexity" evidence="1">
    <location>
        <begin position="1083"/>
        <end position="1096"/>
    </location>
</feature>
<feature type="region of interest" description="Disordered" evidence="1">
    <location>
        <begin position="830"/>
        <end position="864"/>
    </location>
</feature>
<feature type="compositionally biased region" description="Acidic residues" evidence="1">
    <location>
        <begin position="75"/>
        <end position="84"/>
    </location>
</feature>
<feature type="region of interest" description="Disordered" evidence="1">
    <location>
        <begin position="75"/>
        <end position="99"/>
    </location>
</feature>
<comment type="caution">
    <text evidence="2">The sequence shown here is derived from an EMBL/GenBank/DDBJ whole genome shotgun (WGS) entry which is preliminary data.</text>
</comment>
<dbReference type="OrthoDB" id="3437384at2759"/>
<feature type="region of interest" description="Disordered" evidence="1">
    <location>
        <begin position="548"/>
        <end position="581"/>
    </location>
</feature>
<feature type="compositionally biased region" description="Polar residues" evidence="1">
    <location>
        <begin position="387"/>
        <end position="400"/>
    </location>
</feature>
<evidence type="ECO:0000313" key="2">
    <source>
        <dbReference type="EMBL" id="POS71145.1"/>
    </source>
</evidence>
<keyword evidence="3" id="KW-1185">Reference proteome</keyword>
<feature type="compositionally biased region" description="Polar residues" evidence="1">
    <location>
        <begin position="334"/>
        <end position="355"/>
    </location>
</feature>
<feature type="region of interest" description="Disordered" evidence="1">
    <location>
        <begin position="1112"/>
        <end position="1131"/>
    </location>
</feature>
<feature type="region of interest" description="Disordered" evidence="1">
    <location>
        <begin position="14"/>
        <end position="36"/>
    </location>
</feature>
<name>A0A2P5HLL5_DIAHE</name>
<feature type="region of interest" description="Disordered" evidence="1">
    <location>
        <begin position="387"/>
        <end position="493"/>
    </location>
</feature>
<feature type="region of interest" description="Disordered" evidence="1">
    <location>
        <begin position="1055"/>
        <end position="1097"/>
    </location>
</feature>
<feature type="compositionally biased region" description="Basic and acidic residues" evidence="1">
    <location>
        <begin position="181"/>
        <end position="199"/>
    </location>
</feature>
<dbReference type="EMBL" id="MAVT02001358">
    <property type="protein sequence ID" value="POS71145.1"/>
    <property type="molecule type" value="Genomic_DNA"/>
</dbReference>
<feature type="region of interest" description="Disordered" evidence="1">
    <location>
        <begin position="698"/>
        <end position="803"/>
    </location>
</feature>
<evidence type="ECO:0000256" key="1">
    <source>
        <dbReference type="SAM" id="MobiDB-lite"/>
    </source>
</evidence>
<dbReference type="AlphaFoldDB" id="A0A2P5HLL5"/>
<feature type="compositionally biased region" description="Polar residues" evidence="1">
    <location>
        <begin position="44"/>
        <end position="56"/>
    </location>
</feature>
<gene>
    <name evidence="2" type="ORF">DHEL01_v210459</name>
</gene>
<feature type="compositionally biased region" description="Basic and acidic residues" evidence="1">
    <location>
        <begin position="402"/>
        <end position="417"/>
    </location>
</feature>
<evidence type="ECO:0000313" key="3">
    <source>
        <dbReference type="Proteomes" id="UP000094444"/>
    </source>
</evidence>
<accession>A0A2P5HLL5</accession>
<feature type="compositionally biased region" description="Basic and acidic residues" evidence="1">
    <location>
        <begin position="830"/>
        <end position="839"/>
    </location>
</feature>
<feature type="compositionally biased region" description="Low complexity" evidence="1">
    <location>
        <begin position="441"/>
        <end position="457"/>
    </location>
</feature>
<feature type="compositionally biased region" description="Basic and acidic residues" evidence="1">
    <location>
        <begin position="728"/>
        <end position="749"/>
    </location>
</feature>
<feature type="region of interest" description="Disordered" evidence="1">
    <location>
        <begin position="142"/>
        <end position="237"/>
    </location>
</feature>
<feature type="region of interest" description="Disordered" evidence="1">
    <location>
        <begin position="308"/>
        <end position="355"/>
    </location>
</feature>
<feature type="region of interest" description="Disordered" evidence="1">
    <location>
        <begin position="42"/>
        <end position="61"/>
    </location>
</feature>